<dbReference type="AlphaFoldDB" id="A0A7Z0BUD3"/>
<organism evidence="2 3">
    <name type="scientific">Novosphingobium marinum</name>
    <dbReference type="NCBI Taxonomy" id="1514948"/>
    <lineage>
        <taxon>Bacteria</taxon>
        <taxon>Pseudomonadati</taxon>
        <taxon>Pseudomonadota</taxon>
        <taxon>Alphaproteobacteria</taxon>
        <taxon>Sphingomonadales</taxon>
        <taxon>Sphingomonadaceae</taxon>
        <taxon>Novosphingobium</taxon>
    </lineage>
</organism>
<evidence type="ECO:0000313" key="3">
    <source>
        <dbReference type="Proteomes" id="UP000522081"/>
    </source>
</evidence>
<protein>
    <submittedName>
        <fullName evidence="2">Uncharacterized protein</fullName>
    </submittedName>
</protein>
<keyword evidence="1" id="KW-0732">Signal</keyword>
<evidence type="ECO:0000256" key="1">
    <source>
        <dbReference type="SAM" id="SignalP"/>
    </source>
</evidence>
<accession>A0A7Z0BUD3</accession>
<proteinExistence type="predicted"/>
<dbReference type="RefSeq" id="WP_179406959.1">
    <property type="nucleotide sequence ID" value="NZ_BMGF01000002.1"/>
</dbReference>
<comment type="caution">
    <text evidence="2">The sequence shown here is derived from an EMBL/GenBank/DDBJ whole genome shotgun (WGS) entry which is preliminary data.</text>
</comment>
<reference evidence="2 3" key="1">
    <citation type="submission" date="2020-07" db="EMBL/GenBank/DDBJ databases">
        <title>Genomic Encyclopedia of Type Strains, Phase IV (KMG-IV): sequencing the most valuable type-strain genomes for metagenomic binning, comparative biology and taxonomic classification.</title>
        <authorList>
            <person name="Goeker M."/>
        </authorList>
    </citation>
    <scope>NUCLEOTIDE SEQUENCE [LARGE SCALE GENOMIC DNA]</scope>
    <source>
        <strain evidence="2 3">DSM 29043</strain>
    </source>
</reference>
<evidence type="ECO:0000313" key="2">
    <source>
        <dbReference type="EMBL" id="NYH95073.1"/>
    </source>
</evidence>
<sequence length="82" mass="8634">MLLSIASAALVLAQAAPAEPDKLSLWQACVERNAASLALQSVESSEIVATAAFGSCIEQEAAYWQSVYATLRGPDTAFDETN</sequence>
<gene>
    <name evidence="2" type="ORF">FHS75_001392</name>
</gene>
<feature type="chain" id="PRO_5031208325" evidence="1">
    <location>
        <begin position="19"/>
        <end position="82"/>
    </location>
</feature>
<keyword evidence="3" id="KW-1185">Reference proteome</keyword>
<dbReference type="Proteomes" id="UP000522081">
    <property type="component" value="Unassembled WGS sequence"/>
</dbReference>
<name>A0A7Z0BUD3_9SPHN</name>
<feature type="signal peptide" evidence="1">
    <location>
        <begin position="1"/>
        <end position="18"/>
    </location>
</feature>
<dbReference type="EMBL" id="JACBZF010000002">
    <property type="protein sequence ID" value="NYH95073.1"/>
    <property type="molecule type" value="Genomic_DNA"/>
</dbReference>